<dbReference type="AlphaFoldDB" id="A0A1R0KX94"/>
<gene>
    <name evidence="1" type="ORF">BS329_12635</name>
</gene>
<sequence>MTVVAGVADEVRRGARVGKKKPDDPHKLVRKWMKSGKVKKKCCRSKSRCGKCPVLALKKAKTKIAKAA</sequence>
<protein>
    <submittedName>
        <fullName evidence="1">Uncharacterized protein</fullName>
    </submittedName>
</protein>
<dbReference type="RefSeq" id="WP_076159670.1">
    <property type="nucleotide sequence ID" value="NZ_JBEZVB010000104.1"/>
</dbReference>
<dbReference type="EMBL" id="MQUQ01000005">
    <property type="protein sequence ID" value="OLZ53607.1"/>
    <property type="molecule type" value="Genomic_DNA"/>
</dbReference>
<name>A0A1R0KX94_9PSEU</name>
<comment type="caution">
    <text evidence="1">The sequence shown here is derived from an EMBL/GenBank/DDBJ whole genome shotgun (WGS) entry which is preliminary data.</text>
</comment>
<proteinExistence type="predicted"/>
<reference evidence="1 2" key="1">
    <citation type="submission" date="2016-01" db="EMBL/GenBank/DDBJ databases">
        <title>Amycolatopsis coloradensis genome sequencing and assembly.</title>
        <authorList>
            <person name="Mayilraj S."/>
        </authorList>
    </citation>
    <scope>NUCLEOTIDE SEQUENCE [LARGE SCALE GENOMIC DNA]</scope>
    <source>
        <strain evidence="1 2">DSM 44225</strain>
    </source>
</reference>
<dbReference type="Proteomes" id="UP000187486">
    <property type="component" value="Unassembled WGS sequence"/>
</dbReference>
<evidence type="ECO:0000313" key="1">
    <source>
        <dbReference type="EMBL" id="OLZ53607.1"/>
    </source>
</evidence>
<organism evidence="1 2">
    <name type="scientific">Amycolatopsis coloradensis</name>
    <dbReference type="NCBI Taxonomy" id="76021"/>
    <lineage>
        <taxon>Bacteria</taxon>
        <taxon>Bacillati</taxon>
        <taxon>Actinomycetota</taxon>
        <taxon>Actinomycetes</taxon>
        <taxon>Pseudonocardiales</taxon>
        <taxon>Pseudonocardiaceae</taxon>
        <taxon>Amycolatopsis</taxon>
    </lineage>
</organism>
<accession>A0A1R0KX94</accession>
<evidence type="ECO:0000313" key="2">
    <source>
        <dbReference type="Proteomes" id="UP000187486"/>
    </source>
</evidence>
<keyword evidence="2" id="KW-1185">Reference proteome</keyword>